<gene>
    <name evidence="2" type="ORF">GIL414_LOCUS6361</name>
    <name evidence="1" type="ORF">KQP761_LOCUS9063</name>
</gene>
<dbReference type="EMBL" id="CAJNOW010003554">
    <property type="protein sequence ID" value="CAF1387866.1"/>
    <property type="molecule type" value="Genomic_DNA"/>
</dbReference>
<protein>
    <submittedName>
        <fullName evidence="1">Uncharacterized protein</fullName>
    </submittedName>
</protein>
<sequence>MTWAPLCYYYSSQKSECLQKIILSDLHQLGPGQLPFEFDGASHDDASFIPSYYWTTSFVFDTALIITTNHCTKGSSNVNLSCGNWQTPLGVADIHIDLFNTFVSILGKRLIINATIDCNHYGPNYGQNRVGNFFEYEEYARIHDKPILQLTLSNDPKQLLETQWTTQNSMCELWSSLIIMISSKILNNNKGHRKTSLLRR</sequence>
<evidence type="ECO:0000313" key="3">
    <source>
        <dbReference type="Proteomes" id="UP000663834"/>
    </source>
</evidence>
<dbReference type="AlphaFoldDB" id="A0A815K4D5"/>
<accession>A0A815K4D5</accession>
<dbReference type="Proteomes" id="UP000663834">
    <property type="component" value="Unassembled WGS sequence"/>
</dbReference>
<dbReference type="Proteomes" id="UP000681720">
    <property type="component" value="Unassembled WGS sequence"/>
</dbReference>
<dbReference type="OrthoDB" id="417112at2759"/>
<evidence type="ECO:0000313" key="1">
    <source>
        <dbReference type="EMBL" id="CAF1387866.1"/>
    </source>
</evidence>
<comment type="caution">
    <text evidence="1">The sequence shown here is derived from an EMBL/GenBank/DDBJ whole genome shotgun (WGS) entry which is preliminary data.</text>
</comment>
<evidence type="ECO:0000313" key="2">
    <source>
        <dbReference type="EMBL" id="CAF3897221.1"/>
    </source>
</evidence>
<name>A0A815K4D5_9BILA</name>
<reference evidence="1" key="1">
    <citation type="submission" date="2021-02" db="EMBL/GenBank/DDBJ databases">
        <authorList>
            <person name="Nowell W R."/>
        </authorList>
    </citation>
    <scope>NUCLEOTIDE SEQUENCE</scope>
</reference>
<proteinExistence type="predicted"/>
<dbReference type="EMBL" id="CAJOBJ010001801">
    <property type="protein sequence ID" value="CAF3897221.1"/>
    <property type="molecule type" value="Genomic_DNA"/>
</dbReference>
<organism evidence="1 3">
    <name type="scientific">Rotaria magnacalcarata</name>
    <dbReference type="NCBI Taxonomy" id="392030"/>
    <lineage>
        <taxon>Eukaryota</taxon>
        <taxon>Metazoa</taxon>
        <taxon>Spiralia</taxon>
        <taxon>Gnathifera</taxon>
        <taxon>Rotifera</taxon>
        <taxon>Eurotatoria</taxon>
        <taxon>Bdelloidea</taxon>
        <taxon>Philodinida</taxon>
        <taxon>Philodinidae</taxon>
        <taxon>Rotaria</taxon>
    </lineage>
</organism>